<feature type="domain" description="ABC3 transporter permease C-terminal" evidence="9">
    <location>
        <begin position="730"/>
        <end position="844"/>
    </location>
</feature>
<feature type="transmembrane region" description="Helical" evidence="8">
    <location>
        <begin position="820"/>
        <end position="839"/>
    </location>
</feature>
<dbReference type="RefSeq" id="WP_145906293.1">
    <property type="nucleotide sequence ID" value="NZ_BAAAMZ010000016.1"/>
</dbReference>
<comment type="caution">
    <text evidence="11">The sequence shown here is derived from an EMBL/GenBank/DDBJ whole genome shotgun (WGS) entry which is preliminary data.</text>
</comment>
<sequence>MLYRTALRNVLAHKGRLLMTVLAVLLGTAFVAGTLVFADSVDASFRNSISSSYRGISVQVTDTATGPDAGPMDRTGGAQPLTDATLRALAALPGTAAARGTVTGFAGIADAQGKLIGRRGDTHGTNWSPGPDGSDPRYPMLQGAGPSDEHGIAVDSGTAAARHFKVGDTVRLAVTGPVAQVTVTGIFRTDDPQVRAGGSLVLLDTATAQRYYGKPGEYGAVALTAKPGVGADELAAQAARVVPGSSNIEIQTVDQLRSAQLKLVELASRTLEFVLLCFAAIALFVGIFVISNTFSMLIAQRTRELALLRAVGASRRQVRRSVLAEASVVGAVASVLGLLVGIGIGSGMQALMSSWGSQAMAGTLVIAPTTVLVTLLAGVLVTIVSALLPAVRASRVPPMAALNSVEAPIRRRGLVLRNSVGLALAVLGLAVVLFESGRHGEGAMRLVALGALLLVLGVLVLTPLLSRPAIALVGPVYGRLFGVSGRLARRNAVRNPRRTAATASALTIGIGLISALTVLGSSMTSAVDQQVTEGMRADYQVSALFGQPLSPAAIAAIAAAPGVAATEPLDQEALQLPDQPAPMGVAGVDPAGLDRQMVPTMVSGSTAALAQGQLLVEQASASRSGWTVGTSLNVTYPDGSAGTLTIGGIFQSSDLEGPSLLSEAVLRRHVTRPFYGSVLVRGTDGATAALQQALRDATGDNPLIQVQSHHDLQVAFAARTVLLLEVMYGLLTMAVVIAVLGVVNTLAMSVFERRCEIGLLRAIGLDRSGVRRMLRLEAVVIAVFGAVLGVATGVLLAWSVVRMTKDAVADLSLVLPYGQLTLYVLGAGAVGLLAALWPARLATRAGVLAGIAAE</sequence>
<keyword evidence="2" id="KW-1003">Cell membrane</keyword>
<accession>A0A561ULB6</accession>
<evidence type="ECO:0000313" key="12">
    <source>
        <dbReference type="Proteomes" id="UP000317940"/>
    </source>
</evidence>
<dbReference type="Pfam" id="PF12704">
    <property type="entry name" value="MacB_PCD"/>
    <property type="match status" value="2"/>
</dbReference>
<dbReference type="GO" id="GO:0005886">
    <property type="term" value="C:plasma membrane"/>
    <property type="evidence" value="ECO:0007669"/>
    <property type="project" value="UniProtKB-SubCell"/>
</dbReference>
<feature type="domain" description="MacB-like periplasmic core" evidence="10">
    <location>
        <begin position="18"/>
        <end position="240"/>
    </location>
</feature>
<comment type="similarity">
    <text evidence="6">Belongs to the ABC-4 integral membrane protein family.</text>
</comment>
<dbReference type="PANTHER" id="PTHR30572:SF4">
    <property type="entry name" value="ABC TRANSPORTER PERMEASE YTRF"/>
    <property type="match status" value="1"/>
</dbReference>
<feature type="domain" description="ABC3 transporter permease C-terminal" evidence="9">
    <location>
        <begin position="277"/>
        <end position="398"/>
    </location>
</feature>
<dbReference type="InterPro" id="IPR025857">
    <property type="entry name" value="MacB_PCD"/>
</dbReference>
<dbReference type="GO" id="GO:0022857">
    <property type="term" value="F:transmembrane transporter activity"/>
    <property type="evidence" value="ECO:0007669"/>
    <property type="project" value="TreeGrafter"/>
</dbReference>
<reference evidence="11 12" key="1">
    <citation type="submission" date="2019-06" db="EMBL/GenBank/DDBJ databases">
        <title>Sequencing the genomes of 1000 actinobacteria strains.</title>
        <authorList>
            <person name="Klenk H.-P."/>
        </authorList>
    </citation>
    <scope>NUCLEOTIDE SEQUENCE [LARGE SCALE GENOMIC DNA]</scope>
    <source>
        <strain evidence="11 12">DSM 44826</strain>
    </source>
</reference>
<dbReference type="OrthoDB" id="9780560at2"/>
<keyword evidence="3 8" id="KW-0812">Transmembrane</keyword>
<dbReference type="InterPro" id="IPR050250">
    <property type="entry name" value="Macrolide_Exporter_MacB"/>
</dbReference>
<name>A0A561ULB6_9ACTN</name>
<keyword evidence="12" id="KW-1185">Reference proteome</keyword>
<feature type="transmembrane region" description="Helical" evidence="8">
    <location>
        <begin position="364"/>
        <end position="393"/>
    </location>
</feature>
<dbReference type="Pfam" id="PF02687">
    <property type="entry name" value="FtsX"/>
    <property type="match status" value="2"/>
</dbReference>
<feature type="domain" description="MacB-like periplasmic core" evidence="10">
    <location>
        <begin position="499"/>
        <end position="696"/>
    </location>
</feature>
<evidence type="ECO:0000256" key="5">
    <source>
        <dbReference type="ARBA" id="ARBA00023136"/>
    </source>
</evidence>
<evidence type="ECO:0000313" key="11">
    <source>
        <dbReference type="EMBL" id="TWG00154.1"/>
    </source>
</evidence>
<proteinExistence type="inferred from homology"/>
<organism evidence="11 12">
    <name type="scientific">Kitasatospora viridis</name>
    <dbReference type="NCBI Taxonomy" id="281105"/>
    <lineage>
        <taxon>Bacteria</taxon>
        <taxon>Bacillati</taxon>
        <taxon>Actinomycetota</taxon>
        <taxon>Actinomycetes</taxon>
        <taxon>Kitasatosporales</taxon>
        <taxon>Streptomycetaceae</taxon>
        <taxon>Kitasatospora</taxon>
    </lineage>
</organism>
<evidence type="ECO:0000256" key="1">
    <source>
        <dbReference type="ARBA" id="ARBA00004651"/>
    </source>
</evidence>
<gene>
    <name evidence="11" type="ORF">FHX73_114023</name>
</gene>
<feature type="transmembrane region" description="Helical" evidence="8">
    <location>
        <begin position="726"/>
        <end position="751"/>
    </location>
</feature>
<evidence type="ECO:0000259" key="10">
    <source>
        <dbReference type="Pfam" id="PF12704"/>
    </source>
</evidence>
<keyword evidence="4 8" id="KW-1133">Transmembrane helix</keyword>
<evidence type="ECO:0000256" key="2">
    <source>
        <dbReference type="ARBA" id="ARBA00022475"/>
    </source>
</evidence>
<protein>
    <submittedName>
        <fullName evidence="11">Putative ABC transport system permease protein</fullName>
    </submittedName>
</protein>
<dbReference type="EMBL" id="VIWT01000001">
    <property type="protein sequence ID" value="TWG00154.1"/>
    <property type="molecule type" value="Genomic_DNA"/>
</dbReference>
<feature type="transmembrane region" description="Helical" evidence="8">
    <location>
        <begin position="778"/>
        <end position="800"/>
    </location>
</feature>
<evidence type="ECO:0000256" key="4">
    <source>
        <dbReference type="ARBA" id="ARBA00022989"/>
    </source>
</evidence>
<feature type="region of interest" description="Disordered" evidence="7">
    <location>
        <begin position="119"/>
        <end position="148"/>
    </location>
</feature>
<keyword evidence="5 8" id="KW-0472">Membrane</keyword>
<dbReference type="AlphaFoldDB" id="A0A561ULB6"/>
<feature type="transmembrane region" description="Helical" evidence="8">
    <location>
        <begin position="322"/>
        <end position="344"/>
    </location>
</feature>
<evidence type="ECO:0000256" key="7">
    <source>
        <dbReference type="SAM" id="MobiDB-lite"/>
    </source>
</evidence>
<evidence type="ECO:0000256" key="6">
    <source>
        <dbReference type="ARBA" id="ARBA00038076"/>
    </source>
</evidence>
<evidence type="ECO:0000259" key="9">
    <source>
        <dbReference type="Pfam" id="PF02687"/>
    </source>
</evidence>
<evidence type="ECO:0000256" key="8">
    <source>
        <dbReference type="SAM" id="Phobius"/>
    </source>
</evidence>
<dbReference type="PANTHER" id="PTHR30572">
    <property type="entry name" value="MEMBRANE COMPONENT OF TRANSPORTER-RELATED"/>
    <property type="match status" value="1"/>
</dbReference>
<feature type="transmembrane region" description="Helical" evidence="8">
    <location>
        <begin position="446"/>
        <end position="465"/>
    </location>
</feature>
<feature type="transmembrane region" description="Helical" evidence="8">
    <location>
        <begin position="499"/>
        <end position="520"/>
    </location>
</feature>
<feature type="transmembrane region" description="Helical" evidence="8">
    <location>
        <begin position="414"/>
        <end position="434"/>
    </location>
</feature>
<dbReference type="InterPro" id="IPR003838">
    <property type="entry name" value="ABC3_permease_C"/>
</dbReference>
<evidence type="ECO:0000256" key="3">
    <source>
        <dbReference type="ARBA" id="ARBA00022692"/>
    </source>
</evidence>
<comment type="subcellular location">
    <subcellularLocation>
        <location evidence="1">Cell membrane</location>
        <topology evidence="1">Multi-pass membrane protein</topology>
    </subcellularLocation>
</comment>
<feature type="transmembrane region" description="Helical" evidence="8">
    <location>
        <begin position="273"/>
        <end position="299"/>
    </location>
</feature>
<dbReference type="Proteomes" id="UP000317940">
    <property type="component" value="Unassembled WGS sequence"/>
</dbReference>